<organism evidence="2 3">
    <name type="scientific">Anisodus acutangulus</name>
    <dbReference type="NCBI Taxonomy" id="402998"/>
    <lineage>
        <taxon>Eukaryota</taxon>
        <taxon>Viridiplantae</taxon>
        <taxon>Streptophyta</taxon>
        <taxon>Embryophyta</taxon>
        <taxon>Tracheophyta</taxon>
        <taxon>Spermatophyta</taxon>
        <taxon>Magnoliopsida</taxon>
        <taxon>eudicotyledons</taxon>
        <taxon>Gunneridae</taxon>
        <taxon>Pentapetalae</taxon>
        <taxon>asterids</taxon>
        <taxon>lamiids</taxon>
        <taxon>Solanales</taxon>
        <taxon>Solanaceae</taxon>
        <taxon>Solanoideae</taxon>
        <taxon>Hyoscyameae</taxon>
        <taxon>Anisodus</taxon>
    </lineage>
</organism>
<sequence>MFLVLTIVPLVVEESGRHMVPSPIIDKVQHSTDEVQHDVGVDHIAQHGIADDFANPADVQDHSDEDPSDEDVVFLDGNDDVVVDIAMGLNEVPVQLE</sequence>
<evidence type="ECO:0000256" key="1">
    <source>
        <dbReference type="SAM" id="MobiDB-lite"/>
    </source>
</evidence>
<comment type="caution">
    <text evidence="2">The sequence shown here is derived from an EMBL/GenBank/DDBJ whole genome shotgun (WGS) entry which is preliminary data.</text>
</comment>
<reference evidence="3" key="1">
    <citation type="journal article" date="2023" name="Proc. Natl. Acad. Sci. U.S.A.">
        <title>Genomic and structural basis for evolution of tropane alkaloid biosynthesis.</title>
        <authorList>
            <person name="Wanga Y.-J."/>
            <person name="Taina T."/>
            <person name="Yua J.-Y."/>
            <person name="Lia J."/>
            <person name="Xua B."/>
            <person name="Chenc J."/>
            <person name="D'Auriad J.C."/>
            <person name="Huanga J.-P."/>
            <person name="Huanga S.-X."/>
        </authorList>
    </citation>
    <scope>NUCLEOTIDE SEQUENCE [LARGE SCALE GENOMIC DNA]</scope>
    <source>
        <strain evidence="3">cv. KIB-2019</strain>
    </source>
</reference>
<dbReference type="EMBL" id="JAJAGQ010000016">
    <property type="protein sequence ID" value="KAJ8539493.1"/>
    <property type="molecule type" value="Genomic_DNA"/>
</dbReference>
<name>A0A9Q1LM53_9SOLA</name>
<feature type="compositionally biased region" description="Acidic residues" evidence="1">
    <location>
        <begin position="63"/>
        <end position="72"/>
    </location>
</feature>
<keyword evidence="3" id="KW-1185">Reference proteome</keyword>
<evidence type="ECO:0000313" key="2">
    <source>
        <dbReference type="EMBL" id="KAJ8539493.1"/>
    </source>
</evidence>
<gene>
    <name evidence="2" type="ORF">K7X08_013745</name>
</gene>
<proteinExistence type="predicted"/>
<protein>
    <submittedName>
        <fullName evidence="2">Uncharacterized protein</fullName>
    </submittedName>
</protein>
<evidence type="ECO:0000313" key="3">
    <source>
        <dbReference type="Proteomes" id="UP001152561"/>
    </source>
</evidence>
<dbReference type="AlphaFoldDB" id="A0A9Q1LM53"/>
<accession>A0A9Q1LM53</accession>
<feature type="region of interest" description="Disordered" evidence="1">
    <location>
        <begin position="52"/>
        <end position="72"/>
    </location>
</feature>
<dbReference type="Proteomes" id="UP001152561">
    <property type="component" value="Unassembled WGS sequence"/>
</dbReference>